<sequence>MAIGYGAQRNCYIGSVFYCKEHFSFQKKEPAVKWAGCREEAHCYGKADPLHQLKPVNQVFLGSSAICDIALAVVKAGAIIQRTPWYLHNASLKYKQKYFPEDEVEPIKWVRDPFNDEIPQYFNNKEAEQLIDIQSDTIESTVPVSVTASVSVKQKMNIQ</sequence>
<gene>
    <name evidence="1" type="ORF">NDU88_007568</name>
</gene>
<evidence type="ECO:0000313" key="2">
    <source>
        <dbReference type="Proteomes" id="UP001066276"/>
    </source>
</evidence>
<dbReference type="Proteomes" id="UP001066276">
    <property type="component" value="Chromosome 8"/>
</dbReference>
<reference evidence="1" key="1">
    <citation type="journal article" date="2022" name="bioRxiv">
        <title>Sequencing and chromosome-scale assembly of the giantPleurodeles waltlgenome.</title>
        <authorList>
            <person name="Brown T."/>
            <person name="Elewa A."/>
            <person name="Iarovenko S."/>
            <person name="Subramanian E."/>
            <person name="Araus A.J."/>
            <person name="Petzold A."/>
            <person name="Susuki M."/>
            <person name="Suzuki K.-i.T."/>
            <person name="Hayashi T."/>
            <person name="Toyoda A."/>
            <person name="Oliveira C."/>
            <person name="Osipova E."/>
            <person name="Leigh N.D."/>
            <person name="Simon A."/>
            <person name="Yun M.H."/>
        </authorList>
    </citation>
    <scope>NUCLEOTIDE SEQUENCE</scope>
    <source>
        <strain evidence="1">20211129_DDA</strain>
        <tissue evidence="1">Liver</tissue>
    </source>
</reference>
<evidence type="ECO:0000313" key="1">
    <source>
        <dbReference type="EMBL" id="KAJ1119382.1"/>
    </source>
</evidence>
<comment type="caution">
    <text evidence="1">The sequence shown here is derived from an EMBL/GenBank/DDBJ whole genome shotgun (WGS) entry which is preliminary data.</text>
</comment>
<dbReference type="EMBL" id="JANPWB010000012">
    <property type="protein sequence ID" value="KAJ1119382.1"/>
    <property type="molecule type" value="Genomic_DNA"/>
</dbReference>
<organism evidence="1 2">
    <name type="scientific">Pleurodeles waltl</name>
    <name type="common">Iberian ribbed newt</name>
    <dbReference type="NCBI Taxonomy" id="8319"/>
    <lineage>
        <taxon>Eukaryota</taxon>
        <taxon>Metazoa</taxon>
        <taxon>Chordata</taxon>
        <taxon>Craniata</taxon>
        <taxon>Vertebrata</taxon>
        <taxon>Euteleostomi</taxon>
        <taxon>Amphibia</taxon>
        <taxon>Batrachia</taxon>
        <taxon>Caudata</taxon>
        <taxon>Salamandroidea</taxon>
        <taxon>Salamandridae</taxon>
        <taxon>Pleurodelinae</taxon>
        <taxon>Pleurodeles</taxon>
    </lineage>
</organism>
<keyword evidence="2" id="KW-1185">Reference proteome</keyword>
<dbReference type="AlphaFoldDB" id="A0AAV7NTN5"/>
<proteinExistence type="predicted"/>
<protein>
    <submittedName>
        <fullName evidence="1">Uncharacterized protein</fullName>
    </submittedName>
</protein>
<accession>A0AAV7NTN5</accession>
<name>A0AAV7NTN5_PLEWA</name>